<comment type="caution">
    <text evidence="1">The sequence shown here is derived from an EMBL/GenBank/DDBJ whole genome shotgun (WGS) entry which is preliminary data.</text>
</comment>
<dbReference type="STRING" id="314283.MED297_01855"/>
<dbReference type="Pfam" id="PF08907">
    <property type="entry name" value="DUF1853"/>
    <property type="match status" value="1"/>
</dbReference>
<evidence type="ECO:0000313" key="2">
    <source>
        <dbReference type="Proteomes" id="UP000005953"/>
    </source>
</evidence>
<name>A4BC41_9GAMM</name>
<organism evidence="1 2">
    <name type="scientific">Reinekea blandensis MED297</name>
    <dbReference type="NCBI Taxonomy" id="314283"/>
    <lineage>
        <taxon>Bacteria</taxon>
        <taxon>Pseudomonadati</taxon>
        <taxon>Pseudomonadota</taxon>
        <taxon>Gammaproteobacteria</taxon>
        <taxon>Oceanospirillales</taxon>
        <taxon>Saccharospirillaceae</taxon>
        <taxon>Reinekea</taxon>
    </lineage>
</organism>
<evidence type="ECO:0008006" key="3">
    <source>
        <dbReference type="Google" id="ProtNLM"/>
    </source>
</evidence>
<dbReference type="RefSeq" id="WP_008046869.1">
    <property type="nucleotide sequence ID" value="NZ_CH724153.1"/>
</dbReference>
<evidence type="ECO:0000313" key="1">
    <source>
        <dbReference type="EMBL" id="EAR10526.1"/>
    </source>
</evidence>
<dbReference type="HOGENOM" id="CLU_989982_0_0_6"/>
<dbReference type="AlphaFoldDB" id="A4BC41"/>
<dbReference type="Proteomes" id="UP000005953">
    <property type="component" value="Unassembled WGS sequence"/>
</dbReference>
<dbReference type="InterPro" id="IPR015003">
    <property type="entry name" value="DUF1853"/>
</dbReference>
<reference evidence="1 2" key="1">
    <citation type="submission" date="2006-02" db="EMBL/GenBank/DDBJ databases">
        <authorList>
            <person name="Pinhassi J."/>
            <person name="Pedros-Alio C."/>
            <person name="Ferriera S."/>
            <person name="Johnson J."/>
            <person name="Kravitz S."/>
            <person name="Halpern A."/>
            <person name="Remington K."/>
            <person name="Beeson K."/>
            <person name="Tran B."/>
            <person name="Rogers Y.-H."/>
            <person name="Friedman R."/>
            <person name="Venter J.C."/>
        </authorList>
    </citation>
    <scope>NUCLEOTIDE SEQUENCE [LARGE SCALE GENOMIC DNA]</scope>
    <source>
        <strain evidence="1 2">MED297</strain>
    </source>
</reference>
<keyword evidence="2" id="KW-1185">Reference proteome</keyword>
<dbReference type="OrthoDB" id="378654at2"/>
<gene>
    <name evidence="1" type="ORF">MED297_01855</name>
</gene>
<dbReference type="EMBL" id="AAOE01000004">
    <property type="protein sequence ID" value="EAR10526.1"/>
    <property type="molecule type" value="Genomic_DNA"/>
</dbReference>
<accession>A4BC41</accession>
<protein>
    <recommendedName>
        <fullName evidence="3">DUF1853 family protein</fullName>
    </recommendedName>
</protein>
<sequence>MNEHLLYRAFTDDLEWILNTPSLLQDDIRLFRPDTLSSIDLHNIRPDAESLQRARRQKLGYYFEFLVRTLFEAHPDYDILAENQIIQSQSRTLGELDLLLRHRPDDRVIHLELALKFYLQVPSPGDLSTHWVGAGLKDFFHAKLHRLYHHQLRLPEKARVRNCWPEALPFPDESLLWLPGRLYVPAQADKYAQPVTHFMDTPWLLNEKAHCSYWLEAEQGIPPQAQALGKADWLNGRPLNDHSKPLPAQFSHPSYASPIYVVPFHWYSNALHAIHNYQQTL</sequence>
<proteinExistence type="predicted"/>